<keyword evidence="3" id="KW-0677">Repeat</keyword>
<dbReference type="Pfam" id="PF04082">
    <property type="entry name" value="Fungal_trans"/>
    <property type="match status" value="1"/>
</dbReference>
<proteinExistence type="predicted"/>
<evidence type="ECO:0000256" key="6">
    <source>
        <dbReference type="ARBA" id="ARBA00023242"/>
    </source>
</evidence>
<dbReference type="PANTHER" id="PTHR40626:SF11">
    <property type="entry name" value="ZINC FINGER PROTEIN YPR022C"/>
    <property type="match status" value="1"/>
</dbReference>
<feature type="compositionally biased region" description="Low complexity" evidence="7">
    <location>
        <begin position="279"/>
        <end position="327"/>
    </location>
</feature>
<keyword evidence="5" id="KW-0862">Zinc</keyword>
<feature type="domain" description="Xylanolytic transcriptional activator regulatory" evidence="8">
    <location>
        <begin position="19"/>
        <end position="184"/>
    </location>
</feature>
<dbReference type="GO" id="GO:0000981">
    <property type="term" value="F:DNA-binding transcription factor activity, RNA polymerase II-specific"/>
    <property type="evidence" value="ECO:0007669"/>
    <property type="project" value="InterPro"/>
</dbReference>
<evidence type="ECO:0000313" key="9">
    <source>
        <dbReference type="EMBL" id="TNY20376.1"/>
    </source>
</evidence>
<keyword evidence="6" id="KW-0539">Nucleus</keyword>
<dbReference type="AlphaFoldDB" id="A0A5C5FVV3"/>
<dbReference type="PANTHER" id="PTHR40626">
    <property type="entry name" value="MIP31509P"/>
    <property type="match status" value="1"/>
</dbReference>
<keyword evidence="10" id="KW-1185">Reference proteome</keyword>
<comment type="caution">
    <text evidence="9">The sequence shown here is derived from an EMBL/GenBank/DDBJ whole genome shotgun (WGS) entry which is preliminary data.</text>
</comment>
<dbReference type="Proteomes" id="UP000311382">
    <property type="component" value="Unassembled WGS sequence"/>
</dbReference>
<evidence type="ECO:0000256" key="1">
    <source>
        <dbReference type="ARBA" id="ARBA00004123"/>
    </source>
</evidence>
<reference evidence="9 10" key="1">
    <citation type="submission" date="2019-03" db="EMBL/GenBank/DDBJ databases">
        <title>Rhodosporidium diobovatum UCD-FST 08-225 genome sequencing, assembly, and annotation.</title>
        <authorList>
            <person name="Fakankun I.U."/>
            <person name="Fristensky B."/>
            <person name="Levin D.B."/>
        </authorList>
    </citation>
    <scope>NUCLEOTIDE SEQUENCE [LARGE SCALE GENOMIC DNA]</scope>
    <source>
        <strain evidence="9 10">UCD-FST 08-225</strain>
    </source>
</reference>
<evidence type="ECO:0000313" key="10">
    <source>
        <dbReference type="Proteomes" id="UP000311382"/>
    </source>
</evidence>
<evidence type="ECO:0000259" key="8">
    <source>
        <dbReference type="Pfam" id="PF04082"/>
    </source>
</evidence>
<evidence type="ECO:0000256" key="2">
    <source>
        <dbReference type="ARBA" id="ARBA00022723"/>
    </source>
</evidence>
<sequence>MLVEKRVFLVRGFQEEQKSWDEKFSSLQSLLLYQLLGLFHRDEQQRLLSQSFHPALVHMLRALDIPSKVCQTQLVMPSPDLQGEELDKAWKAWIELETHRRVCFIIFLVDLEHATATSSPQLLSLSDLNIDLPASEVAWKADNATEWRDRTTSALYPAPISFLGAVRALLSPTPPEPFSAAGVLVAELGRLSSFPLLVLSRTLSYLERKTNDALAQVDPFKSLLGGLGVYEERERENRAVLERIRRGRDILRSLPGGIARGGGEGWWNEIIPSAKDFVPAGSDSPRSARRSASASTTTSTGTSTVTSANSSSTPAASSDSTFPSPATVPGSLEELLAEFDDQPFKPYAGEGGANPGETYAQAQERLRKLAERRVRDMRESMPEVFAVP</sequence>
<dbReference type="GO" id="GO:0005634">
    <property type="term" value="C:nucleus"/>
    <property type="evidence" value="ECO:0007669"/>
    <property type="project" value="UniProtKB-SubCell"/>
</dbReference>
<protein>
    <recommendedName>
        <fullName evidence="8">Xylanolytic transcriptional activator regulatory domain-containing protein</fullName>
    </recommendedName>
</protein>
<evidence type="ECO:0000256" key="3">
    <source>
        <dbReference type="ARBA" id="ARBA00022737"/>
    </source>
</evidence>
<dbReference type="GO" id="GO:0006351">
    <property type="term" value="P:DNA-templated transcription"/>
    <property type="evidence" value="ECO:0007669"/>
    <property type="project" value="InterPro"/>
</dbReference>
<organism evidence="9 10">
    <name type="scientific">Rhodotorula diobovata</name>
    <dbReference type="NCBI Taxonomy" id="5288"/>
    <lineage>
        <taxon>Eukaryota</taxon>
        <taxon>Fungi</taxon>
        <taxon>Dikarya</taxon>
        <taxon>Basidiomycota</taxon>
        <taxon>Pucciniomycotina</taxon>
        <taxon>Microbotryomycetes</taxon>
        <taxon>Sporidiobolales</taxon>
        <taxon>Sporidiobolaceae</taxon>
        <taxon>Rhodotorula</taxon>
    </lineage>
</organism>
<gene>
    <name evidence="9" type="ORF">DMC30DRAFT_254638</name>
</gene>
<evidence type="ECO:0000256" key="7">
    <source>
        <dbReference type="SAM" id="MobiDB-lite"/>
    </source>
</evidence>
<dbReference type="STRING" id="5288.A0A5C5FVV3"/>
<comment type="subcellular location">
    <subcellularLocation>
        <location evidence="1">Nucleus</location>
    </subcellularLocation>
</comment>
<feature type="region of interest" description="Disordered" evidence="7">
    <location>
        <begin position="278"/>
        <end position="360"/>
    </location>
</feature>
<accession>A0A5C5FVV3</accession>
<evidence type="ECO:0000256" key="4">
    <source>
        <dbReference type="ARBA" id="ARBA00022771"/>
    </source>
</evidence>
<dbReference type="GO" id="GO:0000978">
    <property type="term" value="F:RNA polymerase II cis-regulatory region sequence-specific DNA binding"/>
    <property type="evidence" value="ECO:0007669"/>
    <property type="project" value="InterPro"/>
</dbReference>
<keyword evidence="2" id="KW-0479">Metal-binding</keyword>
<dbReference type="InterPro" id="IPR051059">
    <property type="entry name" value="VerF-like"/>
</dbReference>
<name>A0A5C5FVV3_9BASI</name>
<keyword evidence="4" id="KW-0863">Zinc-finger</keyword>
<dbReference type="GO" id="GO:0000785">
    <property type="term" value="C:chromatin"/>
    <property type="evidence" value="ECO:0007669"/>
    <property type="project" value="TreeGrafter"/>
</dbReference>
<dbReference type="EMBL" id="SOZI01000068">
    <property type="protein sequence ID" value="TNY20376.1"/>
    <property type="molecule type" value="Genomic_DNA"/>
</dbReference>
<evidence type="ECO:0000256" key="5">
    <source>
        <dbReference type="ARBA" id="ARBA00022833"/>
    </source>
</evidence>
<dbReference type="InterPro" id="IPR007219">
    <property type="entry name" value="XnlR_reg_dom"/>
</dbReference>
<dbReference type="OrthoDB" id="8922241at2759"/>
<dbReference type="GO" id="GO:0008270">
    <property type="term" value="F:zinc ion binding"/>
    <property type="evidence" value="ECO:0007669"/>
    <property type="project" value="UniProtKB-KW"/>
</dbReference>